<keyword evidence="4" id="KW-0347">Helicase</keyword>
<sequence length="1138" mass="130449">MKLTDIKSDKFISLNFKVTSLLDPLQLKEADLGTIRRSQLLDHYELTINGHIVDVEIDDLFSNVELDTQLYRNNANLVEVVFITDKTLQLEILFFFGNVLNLGTVKIGIQEKLFAYTKGKFNVDNIEKLSKQLIDDCVLSTQSEHYICVLLANQETLQSLDKNVGDKKIGEDIKPQLEDHSDNLNFAILGKKYRLPIITKTVVDYSSALKDKEVSKIATKKQLILNAIQPNAQNSYHNYHLMKVDLDFVDAGQKEVLRTLAEGQLNKLIDQNTSYFNVWDEYVRYERDAIIQKAIKIGNIPLIQVESHPLGQKIFVEQDLTSFLKKGDTLILSDRPLIDDFEQISDNDIFDKLNQKGLETIEIKEVRSDSLVLDSALNLKESECLNLCFSIMGEAKQIERRKKARDRVLTGKSANPLLGLLIENGGEIPTPDIPKRTLKLSTHVEKKIFSHGATPTQRKAVELALNTPDIMLIQGPPGTGKTTVITALLEQMNLEQEKKTNITGQVLVSAFQHDAVDNLISRLNVNAIPTVKYGSKDEHTERNFEQISKWVESVGQRIEEKNPEIFKGLSQHQQLEKLVKIYTLSPSKAHTIQLLQYLRSLPRNILDEDDYQLVQRVFQDYQRNDDSTVQISKLGIIRSIRLTERAFKDDGKEQLFKLLADFEEDLSEEQIKHLKQIIREPAEVSKAALDILKGIKRELLQMYQPQLHFEIERPRLDLLDIVARVKDIQDQSTTSYSKKEQILFKFKSELTSNIHKVIHDLGRYNYVFSATVQQAAGNAISEAKKQQDMDTVEYDTVVIDEAARVGAMDLLIPMSQAKKRIILVGDHRQLPHIIEQSIVEKIETETDLENVKENLEQSMFERLFQRLKELERADDIQRTITLDAQYRTHHILGEFASEQFYKGTDLKTGKAFDERYDSPLKEKPELFQQNLPEISGKAAIWLNVPSHSKMDFEQKSGTSKIRKKEAKYIAQYLAEWIDHPEAKPLNFGVISFYKAQINEVYKELEKYGLSIKKEDGWDIHPNYKYLEHEGKIEERLRIGTVDSFQGMEFDIVLLSMVRSSDLKQLCKQDASEKEKRRIFGHLMSKNRLCVSVTRQKKALILVGDSKMVNTPMAQEAIPELSAYYQLCKKDSVGVILDV</sequence>
<dbReference type="GO" id="GO:0016787">
    <property type="term" value="F:hydrolase activity"/>
    <property type="evidence" value="ECO:0007669"/>
    <property type="project" value="UniProtKB-KW"/>
</dbReference>
<evidence type="ECO:0000256" key="5">
    <source>
        <dbReference type="ARBA" id="ARBA00022840"/>
    </source>
</evidence>
<evidence type="ECO:0000313" key="8">
    <source>
        <dbReference type="Proteomes" id="UP000532147"/>
    </source>
</evidence>
<evidence type="ECO:0000256" key="2">
    <source>
        <dbReference type="ARBA" id="ARBA00022741"/>
    </source>
</evidence>
<dbReference type="Pfam" id="PF13086">
    <property type="entry name" value="AAA_11"/>
    <property type="match status" value="1"/>
</dbReference>
<keyword evidence="5" id="KW-0067">ATP-binding</keyword>
<keyword evidence="3" id="KW-0378">Hydrolase</keyword>
<proteinExistence type="inferred from homology"/>
<dbReference type="InterPro" id="IPR041679">
    <property type="entry name" value="DNA2/NAM7-like_C"/>
</dbReference>
<evidence type="ECO:0000313" key="7">
    <source>
        <dbReference type="EMBL" id="NNH37999.1"/>
    </source>
</evidence>
<dbReference type="CDD" id="cd18808">
    <property type="entry name" value="SF1_C_Upf1"/>
    <property type="match status" value="1"/>
</dbReference>
<dbReference type="InterPro" id="IPR027417">
    <property type="entry name" value="P-loop_NTPase"/>
</dbReference>
<dbReference type="GO" id="GO:0005524">
    <property type="term" value="F:ATP binding"/>
    <property type="evidence" value="ECO:0007669"/>
    <property type="project" value="UniProtKB-KW"/>
</dbReference>
<comment type="caution">
    <text evidence="7">The sequence shown here is derived from an EMBL/GenBank/DDBJ whole genome shotgun (WGS) entry which is preliminary data.</text>
</comment>
<dbReference type="InterPro" id="IPR047187">
    <property type="entry name" value="SF1_C_Upf1"/>
</dbReference>
<dbReference type="SMART" id="SM00382">
    <property type="entry name" value="AAA"/>
    <property type="match status" value="1"/>
</dbReference>
<dbReference type="AlphaFoldDB" id="A0A8E4F722"/>
<dbReference type="Pfam" id="PF13087">
    <property type="entry name" value="AAA_12"/>
    <property type="match status" value="1"/>
</dbReference>
<dbReference type="Proteomes" id="UP000532147">
    <property type="component" value="Unassembled WGS sequence"/>
</dbReference>
<reference evidence="7 8" key="1">
    <citation type="submission" date="2020-04" db="EMBL/GenBank/DDBJ databases">
        <title>Acinetobacter Taxon 24.</title>
        <authorList>
            <person name="Nemec A."/>
            <person name="Radolfova-Krizova L."/>
            <person name="Higgins P.G."/>
            <person name="Spanelova P."/>
        </authorList>
    </citation>
    <scope>NUCLEOTIDE SEQUENCE [LARGE SCALE GENOMIC DNA]</scope>
    <source>
        <strain evidence="7 8">ANC 4280</strain>
    </source>
</reference>
<evidence type="ECO:0000256" key="4">
    <source>
        <dbReference type="ARBA" id="ARBA00022806"/>
    </source>
</evidence>
<name>A0A8E4F722_9GAMM</name>
<dbReference type="InterPro" id="IPR041677">
    <property type="entry name" value="DNA2/NAM7_AAA_11"/>
</dbReference>
<evidence type="ECO:0000256" key="1">
    <source>
        <dbReference type="ARBA" id="ARBA00007913"/>
    </source>
</evidence>
<dbReference type="PANTHER" id="PTHR43788:SF13">
    <property type="entry name" value="REGULATOR OF NONSENSE TRANSCRIPTS 1"/>
    <property type="match status" value="1"/>
</dbReference>
<dbReference type="Gene3D" id="3.40.50.300">
    <property type="entry name" value="P-loop containing nucleotide triphosphate hydrolases"/>
    <property type="match status" value="3"/>
</dbReference>
<dbReference type="PANTHER" id="PTHR43788">
    <property type="entry name" value="DNA2/NAM7 HELICASE FAMILY MEMBER"/>
    <property type="match status" value="1"/>
</dbReference>
<accession>A0A8E4F722</accession>
<dbReference type="GO" id="GO:0043139">
    <property type="term" value="F:5'-3' DNA helicase activity"/>
    <property type="evidence" value="ECO:0007669"/>
    <property type="project" value="TreeGrafter"/>
</dbReference>
<dbReference type="EMBL" id="JABERH010000013">
    <property type="protein sequence ID" value="NNH37999.1"/>
    <property type="molecule type" value="Genomic_DNA"/>
</dbReference>
<organism evidence="7 8">
    <name type="scientific">Acinetobacter terrae</name>
    <dbReference type="NCBI Taxonomy" id="2731247"/>
    <lineage>
        <taxon>Bacteria</taxon>
        <taxon>Pseudomonadati</taxon>
        <taxon>Pseudomonadota</taxon>
        <taxon>Gammaproteobacteria</taxon>
        <taxon>Moraxellales</taxon>
        <taxon>Moraxellaceae</taxon>
        <taxon>Acinetobacter</taxon>
        <taxon>Acinetobacter Taxon 24</taxon>
    </lineage>
</organism>
<evidence type="ECO:0000256" key="3">
    <source>
        <dbReference type="ARBA" id="ARBA00022801"/>
    </source>
</evidence>
<feature type="domain" description="AAA+ ATPase" evidence="6">
    <location>
        <begin position="467"/>
        <end position="854"/>
    </location>
</feature>
<dbReference type="InterPro" id="IPR003593">
    <property type="entry name" value="AAA+_ATPase"/>
</dbReference>
<gene>
    <name evidence="7" type="ORF">HLH11_04885</name>
</gene>
<dbReference type="RefSeq" id="WP_171534043.1">
    <property type="nucleotide sequence ID" value="NZ_JABERH010000013.1"/>
</dbReference>
<evidence type="ECO:0000259" key="6">
    <source>
        <dbReference type="SMART" id="SM00382"/>
    </source>
</evidence>
<comment type="similarity">
    <text evidence="1">Belongs to the DNA2/NAM7 helicase family.</text>
</comment>
<dbReference type="InterPro" id="IPR050534">
    <property type="entry name" value="Coronavir_polyprotein_1ab"/>
</dbReference>
<protein>
    <submittedName>
        <fullName evidence="7">AAA family ATPase</fullName>
    </submittedName>
</protein>
<keyword evidence="2" id="KW-0547">Nucleotide-binding</keyword>
<dbReference type="SUPFAM" id="SSF52540">
    <property type="entry name" value="P-loop containing nucleoside triphosphate hydrolases"/>
    <property type="match status" value="1"/>
</dbReference>